<keyword evidence="5" id="KW-0168">Coated pit</keyword>
<evidence type="ECO:0000256" key="2">
    <source>
        <dbReference type="ARBA" id="ARBA00022448"/>
    </source>
</evidence>
<dbReference type="InterPro" id="IPR011989">
    <property type="entry name" value="ARM-like"/>
</dbReference>
<dbReference type="OrthoDB" id="28053at2759"/>
<feature type="binding site" evidence="6">
    <location>
        <position position="34"/>
    </location>
    <ligand>
        <name>a 1,2-diacyl-sn-glycero-3-phospho-(1D-myo-inositol-3,4,5-trisphosphate)</name>
        <dbReference type="ChEBI" id="CHEBI:57836"/>
    </ligand>
</feature>
<feature type="binding site" evidence="6">
    <location>
        <position position="43"/>
    </location>
    <ligand>
        <name>a 1,2-diacyl-sn-glycero-3-phospho-(1D-myo-inositol-3,4,5-trisphosphate)</name>
        <dbReference type="ChEBI" id="CHEBI:57836"/>
    </ligand>
</feature>
<evidence type="ECO:0000256" key="1">
    <source>
        <dbReference type="ARBA" id="ARBA00004184"/>
    </source>
</evidence>
<sequence>MRGLENFINDIRVANSAEVQEQRIQFELRNVKAKFGLKNLSGYQRKKYVAKLAYIYITTNAKKLDELVFGLEQCLILLRSRVYSEKFFGYMTLELFMCTGDVEDKVVYSVIGQLKVDLCSDDENCVGLALNYIGTTGAMYRTLCNEMFYLVFKILSSHTSSPMLKSKASVTLLAMLRNTADLLSGQEDSRLQDWTQTIFSLLDDDREHGLVMSGLPLIEYMAQHVAYDECVKLVPRLIQLLCEYLDAAESAYQTSNNSQYSTTRESFLINNLARLLNVLIGNAATDVNFNISNIDKKSLATLRHYVRKAIKFNKPEDTPLPLWDSNSLGLIELACKLEPSSEAIAACISTLSSLLSSRSGNARYLSLVMLAKMATIVGPKAEDLLRDNLLTKLFSLLKTEPDISASRKAVELLSILANEEYAQVTVTELLKFVRSRAKTLKSFEVDVYKHISKILERFPSNLEWYVLSTMKLLYLVGNEVTLGDGNAWQKVCQIVVNNPDIQRVSCLRLVDYVSSRDATESIIRIGAFLLGEFGDLVVHKISIGDLFNVFMHQYANVSVYTRAMILTTMIKLFRFNPKISTSVLKFLQLELNSVDISLQSRAYQYIKIIQLSKLKDGDMKLTDLLFSAMPPFPEIINSQDVSNCSSPPSSAGYERSVFETNALRSTTSGSSIPISPPQSRSVRIDYSSIELSERWEEGFKRMILHQQGIFYQDLSLQILFRVIQDPEEPSLSTVTLTFVNKGVFPLTGFNIGLVPIRTDNTAEYVVDVLESANFTVHSKDRTAFVFKIQTQRPFSIEKAPIVQLKYRHSGKINKLNLKIGYGVTSTLKVPPTPTTFPEFVQRWKSIHESIGTMGEFQETLEAIDMPRLETNLRRIGFELIKQESILNTLFAVSIVHTKSEGKFGSLLKFHAVDNKIHTLCKTTSPGELSKDIVGCILSAI</sequence>
<accession>A0A109UW91</accession>
<dbReference type="Gene3D" id="3.30.310.10">
    <property type="entry name" value="TATA-Binding Protein"/>
    <property type="match status" value="1"/>
</dbReference>
<protein>
    <recommendedName>
        <fullName evidence="5">AP-2 complex subunit alpha</fullName>
    </recommendedName>
</protein>
<comment type="subcellular location">
    <subcellularLocation>
        <location evidence="1">Endomembrane system</location>
        <topology evidence="1">Peripheral membrane protein</topology>
    </subcellularLocation>
    <subcellularLocation>
        <location evidence="5">Membrane</location>
        <location evidence="5">Coated pit</location>
    </subcellularLocation>
</comment>
<dbReference type="GO" id="GO:0006886">
    <property type="term" value="P:intracellular protein transport"/>
    <property type="evidence" value="ECO:0007669"/>
    <property type="project" value="UniProtKB-UniRule"/>
</dbReference>
<evidence type="ECO:0000259" key="7">
    <source>
        <dbReference type="Pfam" id="PF01602"/>
    </source>
</evidence>
<keyword evidence="2 5" id="KW-0813">Transport</keyword>
<dbReference type="GO" id="GO:0035615">
    <property type="term" value="F:clathrin adaptor activity"/>
    <property type="evidence" value="ECO:0007669"/>
    <property type="project" value="InterPro"/>
</dbReference>
<dbReference type="STRING" id="45286.A0A109UW91"/>
<evidence type="ECO:0000256" key="5">
    <source>
        <dbReference type="PIRNR" id="PIRNR037091"/>
    </source>
</evidence>
<dbReference type="Gene3D" id="2.60.40.1230">
    <property type="match status" value="1"/>
</dbReference>
<evidence type="ECO:0000313" key="9">
    <source>
        <dbReference type="Proteomes" id="UP000243052"/>
    </source>
</evidence>
<keyword evidence="4 5" id="KW-0472">Membrane</keyword>
<keyword evidence="3 5" id="KW-0653">Protein transport</keyword>
<dbReference type="InterPro" id="IPR050840">
    <property type="entry name" value="Adaptor_Complx_Large_Subunit"/>
</dbReference>
<dbReference type="SUPFAM" id="SSF49348">
    <property type="entry name" value="Clathrin adaptor appendage domain"/>
    <property type="match status" value="1"/>
</dbReference>
<evidence type="ECO:0000256" key="3">
    <source>
        <dbReference type="ARBA" id="ARBA00022927"/>
    </source>
</evidence>
<dbReference type="InterPro" id="IPR013041">
    <property type="entry name" value="Clathrin_app_Ig-like_sf"/>
</dbReference>
<dbReference type="PANTHER" id="PTHR22780">
    <property type="entry name" value="ADAPTIN, ALPHA/GAMMA/EPSILON"/>
    <property type="match status" value="1"/>
</dbReference>
<reference evidence="8 9" key="1">
    <citation type="submission" date="2016-01" db="EMBL/GenBank/DDBJ databases">
        <title>Genome sequence of the yeast Holleya sinecauda.</title>
        <authorList>
            <person name="Dietrich F.S."/>
        </authorList>
    </citation>
    <scope>NUCLEOTIDE SEQUENCE [LARGE SCALE GENOMIC DNA]</scope>
    <source>
        <strain evidence="8 9">ATCC 58844</strain>
    </source>
</reference>
<dbReference type="GO" id="GO:0072583">
    <property type="term" value="P:clathrin-dependent endocytosis"/>
    <property type="evidence" value="ECO:0007669"/>
    <property type="project" value="InterPro"/>
</dbReference>
<comment type="similarity">
    <text evidence="5">Belongs to the adaptor complexes large subunit family.</text>
</comment>
<dbReference type="Proteomes" id="UP000243052">
    <property type="component" value="Chromosome ii"/>
</dbReference>
<dbReference type="RefSeq" id="XP_017985727.1">
    <property type="nucleotide sequence ID" value="XM_018130177.1"/>
</dbReference>
<dbReference type="PIRSF" id="PIRSF037091">
    <property type="entry name" value="AP2_complex_alpha"/>
    <property type="match status" value="1"/>
</dbReference>
<evidence type="ECO:0000256" key="4">
    <source>
        <dbReference type="ARBA" id="ARBA00023136"/>
    </source>
</evidence>
<dbReference type="InterPro" id="IPR012295">
    <property type="entry name" value="TBP_dom_sf"/>
</dbReference>
<feature type="binding site" evidence="6">
    <location>
        <begin position="2"/>
        <end position="3"/>
    </location>
    <ligand>
        <name>a 1,2-diacyl-sn-glycero-3-phospho-(1D-myo-inositol-3,4,5-trisphosphate)</name>
        <dbReference type="ChEBI" id="CHEBI:57836"/>
    </ligand>
</feature>
<comment type="function">
    <text evidence="5">Adaptins are components of the adaptor complexes which link clathrin to receptors in coated vesicles. Clathrin-associated protein complexes are believed to interact with the cytoplasmic tails of membrane proteins, leading to their selection and concentration.</text>
</comment>
<proteinExistence type="inferred from homology"/>
<feature type="domain" description="Clathrin/coatomer adaptor adaptin-like N-terminal" evidence="7">
    <location>
        <begin position="21"/>
        <end position="612"/>
    </location>
</feature>
<dbReference type="Gene3D" id="1.25.10.10">
    <property type="entry name" value="Leucine-rich Repeat Variant"/>
    <property type="match status" value="1"/>
</dbReference>
<dbReference type="InterPro" id="IPR017104">
    <property type="entry name" value="AP2_complex_asu"/>
</dbReference>
<gene>
    <name evidence="8" type="ORF">AW171_hschr2247</name>
</gene>
<dbReference type="AlphaFoldDB" id="A0A109UW91"/>
<keyword evidence="5" id="KW-0254">Endocytosis</keyword>
<name>A0A109UW91_9SACH</name>
<evidence type="ECO:0000313" key="8">
    <source>
        <dbReference type="EMBL" id="AMD18731.1"/>
    </source>
</evidence>
<dbReference type="GO" id="GO:0030122">
    <property type="term" value="C:AP-2 adaptor complex"/>
    <property type="evidence" value="ECO:0007669"/>
    <property type="project" value="InterPro"/>
</dbReference>
<organism evidence="8 9">
    <name type="scientific">Eremothecium sinecaudum</name>
    <dbReference type="NCBI Taxonomy" id="45286"/>
    <lineage>
        <taxon>Eukaryota</taxon>
        <taxon>Fungi</taxon>
        <taxon>Dikarya</taxon>
        <taxon>Ascomycota</taxon>
        <taxon>Saccharomycotina</taxon>
        <taxon>Saccharomycetes</taxon>
        <taxon>Saccharomycetales</taxon>
        <taxon>Saccharomycetaceae</taxon>
        <taxon>Eremothecium</taxon>
    </lineage>
</organism>
<dbReference type="Pfam" id="PF01602">
    <property type="entry name" value="Adaptin_N"/>
    <property type="match status" value="1"/>
</dbReference>
<dbReference type="SUPFAM" id="SSF48371">
    <property type="entry name" value="ARM repeat"/>
    <property type="match status" value="1"/>
</dbReference>
<dbReference type="InterPro" id="IPR002553">
    <property type="entry name" value="Clathrin/coatomer_adapt-like_N"/>
</dbReference>
<keyword evidence="9" id="KW-1185">Reference proteome</keyword>
<dbReference type="InterPro" id="IPR016024">
    <property type="entry name" value="ARM-type_fold"/>
</dbReference>
<dbReference type="EMBL" id="CP014242">
    <property type="protein sequence ID" value="AMD18731.1"/>
    <property type="molecule type" value="Genomic_DNA"/>
</dbReference>
<evidence type="ECO:0000256" key="6">
    <source>
        <dbReference type="PIRSR" id="PIRSR037091-1"/>
    </source>
</evidence>
<dbReference type="GeneID" id="28721890"/>
<feature type="binding site" evidence="6">
    <location>
        <begin position="47"/>
        <end position="51"/>
    </location>
    <ligand>
        <name>a 1,2-diacyl-sn-glycero-3-phospho-(1D-myo-inositol-3,4,5-trisphosphate)</name>
        <dbReference type="ChEBI" id="CHEBI:57836"/>
    </ligand>
</feature>